<dbReference type="Proteomes" id="UP000317730">
    <property type="component" value="Unassembled WGS sequence"/>
</dbReference>
<sequence length="338" mass="37286">MQSGYFSCGDVRLVSGDILHDTRLAWRMWGTLSDRADNCILIPAYYGGSTASYAPLIGPGNVFDTDRYCVITPGLLGAGESTSPSTYSRSVFPLVDMRDNVRCQHRMLREQFGIESLPLVAGWSLGGMQALYWAAMYPQAVRRVLATCATANCWPQNRVFLEGMESILMADAGYADGAFAAPPVATVKAFARSYCGWAYSPDFFRTHGYRELGYHTLESFLRYWEDDHLQQDAADLLAVLRTWKTSSFRHGPGDNVLDLADITARVLLLPSVNDAYFIESEVRMEAAWITQADVWPLITRYGHCAGAPGRFAEATLPLARAVMALLEGEFAGVDVAEG</sequence>
<keyword evidence="3" id="KW-0808">Transferase</keyword>
<comment type="caution">
    <text evidence="3">The sequence shown here is derived from an EMBL/GenBank/DDBJ whole genome shotgun (WGS) entry which is preliminary data.</text>
</comment>
<proteinExistence type="predicted"/>
<feature type="domain" description="AB hydrolase-1" evidence="2">
    <location>
        <begin position="41"/>
        <end position="200"/>
    </location>
</feature>
<evidence type="ECO:0000259" key="2">
    <source>
        <dbReference type="Pfam" id="PF00561"/>
    </source>
</evidence>
<dbReference type="Pfam" id="PF00561">
    <property type="entry name" value="Abhydrolase_1"/>
    <property type="match status" value="1"/>
</dbReference>
<dbReference type="InterPro" id="IPR029058">
    <property type="entry name" value="AB_hydrolase_fold"/>
</dbReference>
<dbReference type="PANTHER" id="PTHR32268:SF15">
    <property type="entry name" value="HOMOSERINE ACETYLTRANSFERASE FAMILY PROTEIN (AFU_ORTHOLOGUE AFUA_1G15350)"/>
    <property type="match status" value="1"/>
</dbReference>
<protein>
    <submittedName>
        <fullName evidence="3">Homoserine O-acetyltransferase</fullName>
    </submittedName>
</protein>
<evidence type="ECO:0000313" key="4">
    <source>
        <dbReference type="Proteomes" id="UP000317730"/>
    </source>
</evidence>
<dbReference type="SUPFAM" id="SSF53474">
    <property type="entry name" value="alpha/beta-Hydrolases"/>
    <property type="match status" value="1"/>
</dbReference>
<keyword evidence="4" id="KW-1185">Reference proteome</keyword>
<dbReference type="Gene3D" id="3.40.50.1820">
    <property type="entry name" value="alpha/beta hydrolase"/>
    <property type="match status" value="1"/>
</dbReference>
<feature type="active site" description="Nucleophile" evidence="1">
    <location>
        <position position="124"/>
    </location>
</feature>
<dbReference type="PANTHER" id="PTHR32268">
    <property type="entry name" value="HOMOSERINE O-ACETYLTRANSFERASE"/>
    <property type="match status" value="1"/>
</dbReference>
<dbReference type="EMBL" id="BJMV01000005">
    <property type="protein sequence ID" value="GEB85333.1"/>
    <property type="molecule type" value="Genomic_DNA"/>
</dbReference>
<evidence type="ECO:0000313" key="3">
    <source>
        <dbReference type="EMBL" id="GEB85333.1"/>
    </source>
</evidence>
<dbReference type="GO" id="GO:0016747">
    <property type="term" value="F:acyltransferase activity, transferring groups other than amino-acyl groups"/>
    <property type="evidence" value="ECO:0007669"/>
    <property type="project" value="InterPro"/>
</dbReference>
<name>A0A4Y3TU86_9PROT</name>
<dbReference type="RefSeq" id="WP_170212538.1">
    <property type="nucleotide sequence ID" value="NZ_BAPL01000001.1"/>
</dbReference>
<dbReference type="PIRSF" id="PIRSF000443">
    <property type="entry name" value="Homoser_Ac_trans"/>
    <property type="match status" value="1"/>
</dbReference>
<accession>A0A4Y3TU86</accession>
<evidence type="ECO:0000256" key="1">
    <source>
        <dbReference type="PIRSR" id="PIRSR000443-1"/>
    </source>
</evidence>
<dbReference type="InterPro" id="IPR000073">
    <property type="entry name" value="AB_hydrolase_1"/>
</dbReference>
<gene>
    <name evidence="3" type="ORF">APE01nite_11300</name>
</gene>
<dbReference type="InterPro" id="IPR008220">
    <property type="entry name" value="HAT_MetX-like"/>
</dbReference>
<reference evidence="3 4" key="1">
    <citation type="submission" date="2019-06" db="EMBL/GenBank/DDBJ databases">
        <title>Whole genome shotgun sequence of Acetobacter peroxydans NBRC 13755.</title>
        <authorList>
            <person name="Hosoyama A."/>
            <person name="Uohara A."/>
            <person name="Ohji S."/>
            <person name="Ichikawa N."/>
        </authorList>
    </citation>
    <scope>NUCLEOTIDE SEQUENCE [LARGE SCALE GENOMIC DNA]</scope>
    <source>
        <strain evidence="3 4">NBRC 13755</strain>
    </source>
</reference>
<feature type="active site" evidence="1">
    <location>
        <position position="303"/>
    </location>
</feature>
<dbReference type="AlphaFoldDB" id="A0A4Y3TU86"/>
<feature type="active site" evidence="1">
    <location>
        <position position="274"/>
    </location>
</feature>
<organism evidence="3 4">
    <name type="scientific">Acetobacter peroxydans</name>
    <dbReference type="NCBI Taxonomy" id="104098"/>
    <lineage>
        <taxon>Bacteria</taxon>
        <taxon>Pseudomonadati</taxon>
        <taxon>Pseudomonadota</taxon>
        <taxon>Alphaproteobacteria</taxon>
        <taxon>Acetobacterales</taxon>
        <taxon>Acetobacteraceae</taxon>
        <taxon>Acetobacter</taxon>
    </lineage>
</organism>